<dbReference type="EMBL" id="AGZR01000009">
    <property type="protein sequence ID" value="EPD32070.1"/>
    <property type="molecule type" value="Genomic_DNA"/>
</dbReference>
<evidence type="ECO:0000313" key="2">
    <source>
        <dbReference type="Proteomes" id="UP000014417"/>
    </source>
</evidence>
<dbReference type="AlphaFoldDB" id="S2W122"/>
<reference evidence="1 2" key="1">
    <citation type="submission" date="2013-04" db="EMBL/GenBank/DDBJ databases">
        <title>The Genome Sequence of Propionimicrobium lymphophilum ACS-093-V-SCH5.</title>
        <authorList>
            <consortium name="The Broad Institute Genomics Platform"/>
            <person name="Earl A."/>
            <person name="Ward D."/>
            <person name="Feldgarden M."/>
            <person name="Gevers D."/>
            <person name="Saerens B."/>
            <person name="Vaneechoutte M."/>
            <person name="Walker B."/>
            <person name="Young S."/>
            <person name="Zeng Q."/>
            <person name="Gargeya S."/>
            <person name="Fitzgerald M."/>
            <person name="Haas B."/>
            <person name="Abouelleil A."/>
            <person name="Allen A.W."/>
            <person name="Alvarado L."/>
            <person name="Arachchi H.M."/>
            <person name="Berlin A.M."/>
            <person name="Chapman S.B."/>
            <person name="Gainer-Dewar J."/>
            <person name="Goldberg J."/>
            <person name="Griggs A."/>
            <person name="Gujja S."/>
            <person name="Hansen M."/>
            <person name="Howarth C."/>
            <person name="Imamovic A."/>
            <person name="Ireland A."/>
            <person name="Larimer J."/>
            <person name="McCowan C."/>
            <person name="Murphy C."/>
            <person name="Pearson M."/>
            <person name="Poon T.W."/>
            <person name="Priest M."/>
            <person name="Roberts A."/>
            <person name="Saif S."/>
            <person name="Shea T."/>
            <person name="Sisk P."/>
            <person name="Sykes S."/>
            <person name="Wortman J."/>
            <person name="Nusbaum C."/>
            <person name="Birren B."/>
        </authorList>
    </citation>
    <scope>NUCLEOTIDE SEQUENCE [LARGE SCALE GENOMIC DNA]</scope>
    <source>
        <strain evidence="1 2">ACS-093-V-SCH5</strain>
    </source>
</reference>
<sequence length="101" mass="11528">MEQLLNERRICWKRLKKVLTDSETDVLRDALEATRREAGDCVRVLSNDLQRAIVLGHSQAGLDADIAYWQMRQATADRLLVELFAEKSVFDVEPESAVLAR</sequence>
<gene>
    <name evidence="1" type="ORF">HMPREF9306_01632</name>
</gene>
<protein>
    <submittedName>
        <fullName evidence="1">Uncharacterized protein</fullName>
    </submittedName>
</protein>
<dbReference type="Proteomes" id="UP000014417">
    <property type="component" value="Unassembled WGS sequence"/>
</dbReference>
<name>S2W122_9ACTN</name>
<dbReference type="HOGENOM" id="CLU_2289072_0_0_11"/>
<accession>S2W122</accession>
<evidence type="ECO:0000313" key="1">
    <source>
        <dbReference type="EMBL" id="EPD32070.1"/>
    </source>
</evidence>
<comment type="caution">
    <text evidence="1">The sequence shown here is derived from an EMBL/GenBank/DDBJ whole genome shotgun (WGS) entry which is preliminary data.</text>
</comment>
<organism evidence="1 2">
    <name type="scientific">Propionimicrobium lymphophilum ACS-093-V-SCH5</name>
    <dbReference type="NCBI Taxonomy" id="883161"/>
    <lineage>
        <taxon>Bacteria</taxon>
        <taxon>Bacillati</taxon>
        <taxon>Actinomycetota</taxon>
        <taxon>Actinomycetes</taxon>
        <taxon>Propionibacteriales</taxon>
        <taxon>Propionibacteriaceae</taxon>
        <taxon>Propionimicrobium</taxon>
    </lineage>
</organism>
<keyword evidence="2" id="KW-1185">Reference proteome</keyword>
<proteinExistence type="predicted"/>
<dbReference type="STRING" id="883161.HMPREF9306_01632"/>